<keyword evidence="4" id="KW-1185">Reference proteome</keyword>
<dbReference type="Gene3D" id="3.40.50.12370">
    <property type="match status" value="1"/>
</dbReference>
<evidence type="ECO:0000259" key="2">
    <source>
        <dbReference type="Pfam" id="PF00582"/>
    </source>
</evidence>
<evidence type="ECO:0000313" key="4">
    <source>
        <dbReference type="Proteomes" id="UP000219621"/>
    </source>
</evidence>
<dbReference type="RefSeq" id="WP_416045207.1">
    <property type="nucleotide sequence ID" value="NZ_OCNJ01000004.1"/>
</dbReference>
<dbReference type="CDD" id="cd00293">
    <property type="entry name" value="USP-like"/>
    <property type="match status" value="1"/>
</dbReference>
<name>A0A286GHF2_9PROT</name>
<dbReference type="InterPro" id="IPR006016">
    <property type="entry name" value="UspA"/>
</dbReference>
<feature type="domain" description="UspA" evidence="2">
    <location>
        <begin position="21"/>
        <end position="131"/>
    </location>
</feature>
<organism evidence="3 4">
    <name type="scientific">Caenispirillum bisanense</name>
    <dbReference type="NCBI Taxonomy" id="414052"/>
    <lineage>
        <taxon>Bacteria</taxon>
        <taxon>Pseudomonadati</taxon>
        <taxon>Pseudomonadota</taxon>
        <taxon>Alphaproteobacteria</taxon>
        <taxon>Rhodospirillales</taxon>
        <taxon>Novispirillaceae</taxon>
        <taxon>Caenispirillum</taxon>
    </lineage>
</organism>
<accession>A0A286GHF2</accession>
<dbReference type="AlphaFoldDB" id="A0A286GHF2"/>
<dbReference type="SUPFAM" id="SSF52402">
    <property type="entry name" value="Adenine nucleotide alpha hydrolases-like"/>
    <property type="match status" value="1"/>
</dbReference>
<reference evidence="3 4" key="1">
    <citation type="submission" date="2017-09" db="EMBL/GenBank/DDBJ databases">
        <authorList>
            <person name="Ehlers B."/>
            <person name="Leendertz F.H."/>
        </authorList>
    </citation>
    <scope>NUCLEOTIDE SEQUENCE [LARGE SCALE GENOMIC DNA]</scope>
    <source>
        <strain evidence="3 4">USBA 140</strain>
    </source>
</reference>
<protein>
    <submittedName>
        <fullName evidence="3">Universal stress protein family protein</fullName>
    </submittedName>
</protein>
<dbReference type="EMBL" id="OCNJ01000004">
    <property type="protein sequence ID" value="SOD94549.1"/>
    <property type="molecule type" value="Genomic_DNA"/>
</dbReference>
<feature type="coiled-coil region" evidence="1">
    <location>
        <begin position="70"/>
        <end position="97"/>
    </location>
</feature>
<evidence type="ECO:0000313" key="3">
    <source>
        <dbReference type="EMBL" id="SOD94549.1"/>
    </source>
</evidence>
<evidence type="ECO:0000256" key="1">
    <source>
        <dbReference type="SAM" id="Coils"/>
    </source>
</evidence>
<gene>
    <name evidence="3" type="ORF">SAMN05421508_10423</name>
</gene>
<keyword evidence="1" id="KW-0175">Coiled coil</keyword>
<sequence length="171" mass="18473">MTDPLPPCAAPVPEPGHDRPRTFLVVVDETEEMHAALLFAAMRARSTGGVVALLKVVEPAEFHHFAAIGARMQDESRDEAEQLLQRLAAEVVQLCGRMPILYIREGKAQDELLKLIDEQPDISILVLAAGTGPEGPGPLVSALTGRMSTRLHVPMTIVPGTLSDEDILRLA</sequence>
<dbReference type="Pfam" id="PF00582">
    <property type="entry name" value="Usp"/>
    <property type="match status" value="1"/>
</dbReference>
<dbReference type="Proteomes" id="UP000219621">
    <property type="component" value="Unassembled WGS sequence"/>
</dbReference>
<proteinExistence type="predicted"/>